<protein>
    <submittedName>
        <fullName evidence="3">Uncharacterized protein LOC111132421</fullName>
    </submittedName>
</protein>
<dbReference type="RefSeq" id="XP_022335932.1">
    <property type="nucleotide sequence ID" value="XM_022480224.1"/>
</dbReference>
<feature type="compositionally biased region" description="Basic and acidic residues" evidence="1">
    <location>
        <begin position="92"/>
        <end position="102"/>
    </location>
</feature>
<keyword evidence="2" id="KW-1185">Reference proteome</keyword>
<dbReference type="GeneID" id="111132421"/>
<feature type="region of interest" description="Disordered" evidence="1">
    <location>
        <begin position="18"/>
        <end position="154"/>
    </location>
</feature>
<feature type="compositionally biased region" description="Basic and acidic residues" evidence="1">
    <location>
        <begin position="18"/>
        <end position="32"/>
    </location>
</feature>
<gene>
    <name evidence="3" type="primary">LOC111132421</name>
</gene>
<proteinExistence type="predicted"/>
<feature type="compositionally biased region" description="Polar residues" evidence="1">
    <location>
        <begin position="59"/>
        <end position="82"/>
    </location>
</feature>
<evidence type="ECO:0000313" key="2">
    <source>
        <dbReference type="Proteomes" id="UP000694844"/>
    </source>
</evidence>
<organism evidence="2 3">
    <name type="scientific">Crassostrea virginica</name>
    <name type="common">Eastern oyster</name>
    <dbReference type="NCBI Taxonomy" id="6565"/>
    <lineage>
        <taxon>Eukaryota</taxon>
        <taxon>Metazoa</taxon>
        <taxon>Spiralia</taxon>
        <taxon>Lophotrochozoa</taxon>
        <taxon>Mollusca</taxon>
        <taxon>Bivalvia</taxon>
        <taxon>Autobranchia</taxon>
        <taxon>Pteriomorphia</taxon>
        <taxon>Ostreida</taxon>
        <taxon>Ostreoidea</taxon>
        <taxon>Ostreidae</taxon>
        <taxon>Crassostrea</taxon>
    </lineage>
</organism>
<evidence type="ECO:0000256" key="1">
    <source>
        <dbReference type="SAM" id="MobiDB-lite"/>
    </source>
</evidence>
<feature type="compositionally biased region" description="Low complexity" evidence="1">
    <location>
        <begin position="33"/>
        <end position="44"/>
    </location>
</feature>
<dbReference type="KEGG" id="cvn:111132421"/>
<reference evidence="3" key="1">
    <citation type="submission" date="2025-08" db="UniProtKB">
        <authorList>
            <consortium name="RefSeq"/>
        </authorList>
    </citation>
    <scope>IDENTIFICATION</scope>
    <source>
        <tissue evidence="3">Whole sample</tissue>
    </source>
</reference>
<dbReference type="AlphaFoldDB" id="A0A8B8E5Q8"/>
<evidence type="ECO:0000313" key="3">
    <source>
        <dbReference type="RefSeq" id="XP_022335932.1"/>
    </source>
</evidence>
<sequence>MEDLEKEITMIDAKLRELQQSMTERKEFEHSTPRQPTTTTRQSTLFDSGMETGRPSMFPRQSTSTVRSAYTPSRGSVQSNVDNEMFDPRLLGNEERGTRPKDTGVSSARYLGDEEDDFMSGVTTRRPSRVRFSPPKESYERPRSDMQLNQLVCT</sequence>
<name>A0A8B8E5Q8_CRAVI</name>
<dbReference type="Proteomes" id="UP000694844">
    <property type="component" value="Chromosome 5"/>
</dbReference>
<accession>A0A8B8E5Q8</accession>